<dbReference type="PANTHER" id="PTHR43552">
    <property type="entry name" value="DIAMINOBUTYRATE--2-OXOGLUTARATE AMINOTRANSFERASE"/>
    <property type="match status" value="1"/>
</dbReference>
<evidence type="ECO:0000256" key="11">
    <source>
        <dbReference type="ARBA" id="ARBA00030665"/>
    </source>
</evidence>
<comment type="similarity">
    <text evidence="4 14">Belongs to the class-III pyridoxal-phosphate-dependent aminotransferase family.</text>
</comment>
<evidence type="ECO:0000256" key="3">
    <source>
        <dbReference type="ARBA" id="ARBA00004946"/>
    </source>
</evidence>
<dbReference type="Pfam" id="PF00202">
    <property type="entry name" value="Aminotran_3"/>
    <property type="match status" value="2"/>
</dbReference>
<evidence type="ECO:0000256" key="5">
    <source>
        <dbReference type="ARBA" id="ARBA00013155"/>
    </source>
</evidence>
<dbReference type="GO" id="GO:0008483">
    <property type="term" value="F:transaminase activity"/>
    <property type="evidence" value="ECO:0007669"/>
    <property type="project" value="UniProtKB-KW"/>
</dbReference>
<evidence type="ECO:0000313" key="17">
    <source>
        <dbReference type="Proteomes" id="UP001614264"/>
    </source>
</evidence>
<dbReference type="InterPro" id="IPR005814">
    <property type="entry name" value="Aminotrans_3"/>
</dbReference>
<reference evidence="16 17" key="1">
    <citation type="submission" date="2024-07" db="EMBL/GenBank/DDBJ databases">
        <title>Whole genome sequencing of Prodigiosin pigment-producing Streptomyces salinarius isolated from rhizosphere soil of Arachis hypogaea.</title>
        <authorList>
            <person name="Vidhya A."/>
            <person name="Ramya S."/>
        </authorList>
    </citation>
    <scope>NUCLEOTIDE SEQUENCE [LARGE SCALE GENOMIC DNA]</scope>
    <source>
        <strain evidence="16 17">VRMG2420</strain>
    </source>
</reference>
<dbReference type="InterPro" id="IPR015421">
    <property type="entry name" value="PyrdxlP-dep_Trfase_major"/>
</dbReference>
<comment type="caution">
    <text evidence="16">The sequence shown here is derived from an EMBL/GenBank/DDBJ whole genome shotgun (WGS) entry which is preliminary data.</text>
</comment>
<proteinExistence type="inferred from homology"/>
<keyword evidence="17" id="KW-1185">Reference proteome</keyword>
<evidence type="ECO:0000256" key="12">
    <source>
        <dbReference type="ARBA" id="ARBA00031476"/>
    </source>
</evidence>
<dbReference type="RefSeq" id="WP_399594809.1">
    <property type="nucleotide sequence ID" value="NZ_JBITPR010000062.1"/>
</dbReference>
<accession>A0ABW8BMJ1</accession>
<evidence type="ECO:0000313" key="16">
    <source>
        <dbReference type="EMBL" id="MFI7875652.1"/>
    </source>
</evidence>
<evidence type="ECO:0000256" key="6">
    <source>
        <dbReference type="ARBA" id="ARBA00014798"/>
    </source>
</evidence>
<keyword evidence="8" id="KW-0808">Transferase</keyword>
<dbReference type="SUPFAM" id="SSF53383">
    <property type="entry name" value="PLP-dependent transferases"/>
    <property type="match status" value="1"/>
</dbReference>
<dbReference type="EC" id="2.6.1.76" evidence="5"/>
<evidence type="ECO:0000256" key="10">
    <source>
        <dbReference type="ARBA" id="ARBA00029744"/>
    </source>
</evidence>
<dbReference type="InterPro" id="IPR015422">
    <property type="entry name" value="PyrdxlP-dep_Trfase_small"/>
</dbReference>
<comment type="cofactor">
    <cofactor evidence="1">
        <name>pyridoxal 5'-phosphate</name>
        <dbReference type="ChEBI" id="CHEBI:597326"/>
    </cofactor>
</comment>
<dbReference type="CDD" id="cd00610">
    <property type="entry name" value="OAT_like"/>
    <property type="match status" value="1"/>
</dbReference>
<feature type="region of interest" description="Disordered" evidence="15">
    <location>
        <begin position="1"/>
        <end position="71"/>
    </location>
</feature>
<evidence type="ECO:0000256" key="14">
    <source>
        <dbReference type="RuleBase" id="RU003560"/>
    </source>
</evidence>
<evidence type="ECO:0000256" key="4">
    <source>
        <dbReference type="ARBA" id="ARBA00008954"/>
    </source>
</evidence>
<evidence type="ECO:0000256" key="13">
    <source>
        <dbReference type="ARBA" id="ARBA00049111"/>
    </source>
</evidence>
<gene>
    <name evidence="16" type="ORF">AB4829_34290</name>
</gene>
<evidence type="ECO:0000256" key="15">
    <source>
        <dbReference type="SAM" id="MobiDB-lite"/>
    </source>
</evidence>
<sequence>MEWEGPGRRGRPGRPGREGAGPESGESGRVRPVNVRSEAGRSEDDAGPRGVGPRGAPRRQPTRETAARTYPRALPVVPVRARGLTVEDAAGRRYLDCSSGSGALALGHNHPVVLEAIRRVLDSGAPLHAMGLTTPVEDAFVTELLRTLPPRLSAHARVRFCGPGGTDPVDTAVALARAATGRAPVVTVTGAHHRAAAGACFPADAGEPPAGVLLEPVRGADGVLTVPDAWLRDLRRITAERSVPLIADETETGVGRTGAFWAVDHSGVTPDVLILSKAIGGSLPLAAVVHHDALDGHDAVNALDDRLDGHRYDSDGHRAGFARHRAGASGAATFRGNQLALAAGAATLAHVREQRLAEHAATLGGRILSRLRDLAAEFACVADVRGRGLMIGMELAPPDGALDATSADADRPHTGSERAAAVQRECLHRGLIVDLTGPARNVVRLLPPLIVTEEQTSAVLDRLADAVQAVDRRRDGHAPPDRAHVPH</sequence>
<comment type="catalytic activity">
    <reaction evidence="13">
        <text>L-2,4-diaminobutanoate + 2-oxoglutarate = L-aspartate 4-semialdehyde + L-glutamate</text>
        <dbReference type="Rhea" id="RHEA:11160"/>
        <dbReference type="ChEBI" id="CHEBI:16810"/>
        <dbReference type="ChEBI" id="CHEBI:29985"/>
        <dbReference type="ChEBI" id="CHEBI:58761"/>
        <dbReference type="ChEBI" id="CHEBI:537519"/>
        <dbReference type="EC" id="2.6.1.76"/>
    </reaction>
</comment>
<dbReference type="EMBL" id="JBITPR010000062">
    <property type="protein sequence ID" value="MFI7875652.1"/>
    <property type="molecule type" value="Genomic_DNA"/>
</dbReference>
<dbReference type="InterPro" id="IPR015424">
    <property type="entry name" value="PyrdxlP-dep_Trfase"/>
</dbReference>
<keyword evidence="7 16" id="KW-0032">Aminotransferase</keyword>
<keyword evidence="9 14" id="KW-0663">Pyridoxal phosphate</keyword>
<comment type="pathway">
    <text evidence="3">Amine and polyamine biosynthesis; ectoine biosynthesis; L-ectoine from L-aspartate 4-semialdehyde: step 1/3.</text>
</comment>
<dbReference type="InterPro" id="IPR004637">
    <property type="entry name" value="Dat"/>
</dbReference>
<dbReference type="PANTHER" id="PTHR43552:SF1">
    <property type="entry name" value="DIAMINOBUTYRATE--2-OXOGLUTARATE AMINOTRANSFERASE"/>
    <property type="match status" value="1"/>
</dbReference>
<evidence type="ECO:0000256" key="7">
    <source>
        <dbReference type="ARBA" id="ARBA00022576"/>
    </source>
</evidence>
<dbReference type="Gene3D" id="3.40.640.10">
    <property type="entry name" value="Type I PLP-dependent aspartate aminotransferase-like (Major domain)"/>
    <property type="match status" value="2"/>
</dbReference>
<feature type="compositionally biased region" description="Basic and acidic residues" evidence="15">
    <location>
        <begin position="38"/>
        <end position="47"/>
    </location>
</feature>
<name>A0ABW8BMJ1_9ACTN</name>
<organism evidence="16 17">
    <name type="scientific">Streptomyces salinarius</name>
    <dbReference type="NCBI Taxonomy" id="2762598"/>
    <lineage>
        <taxon>Bacteria</taxon>
        <taxon>Bacillati</taxon>
        <taxon>Actinomycetota</taxon>
        <taxon>Actinomycetes</taxon>
        <taxon>Kitasatosporales</taxon>
        <taxon>Streptomycetaceae</taxon>
        <taxon>Streptomyces</taxon>
    </lineage>
</organism>
<dbReference type="Gene3D" id="3.90.1150.10">
    <property type="entry name" value="Aspartate Aminotransferase, domain 1"/>
    <property type="match status" value="2"/>
</dbReference>
<dbReference type="Proteomes" id="UP001614264">
    <property type="component" value="Unassembled WGS sequence"/>
</dbReference>
<evidence type="ECO:0000256" key="2">
    <source>
        <dbReference type="ARBA" id="ARBA00002189"/>
    </source>
</evidence>
<evidence type="ECO:0000256" key="1">
    <source>
        <dbReference type="ARBA" id="ARBA00001933"/>
    </source>
</evidence>
<evidence type="ECO:0000256" key="9">
    <source>
        <dbReference type="ARBA" id="ARBA00022898"/>
    </source>
</evidence>
<protein>
    <recommendedName>
        <fullName evidence="6">Diaminobutyrate--2-oxoglutarate transaminase</fullName>
        <ecNumber evidence="5">2.6.1.76</ecNumber>
    </recommendedName>
    <alternativeName>
        <fullName evidence="11">DABA aminotransferase</fullName>
    </alternativeName>
    <alternativeName>
        <fullName evidence="12">Diaminobutyrate--2-oxoglutarate aminotransferase</fullName>
    </alternativeName>
    <alternativeName>
        <fullName evidence="10">L-2,4-diaminobutyric acid transaminase</fullName>
    </alternativeName>
</protein>
<evidence type="ECO:0000256" key="8">
    <source>
        <dbReference type="ARBA" id="ARBA00022679"/>
    </source>
</evidence>
<comment type="function">
    <text evidence="2">Catalyzes reversively the conversion of L-aspartate beta-semialdehyde (ASA) to L-2,4-diaminobutyrate (DABA) by transamination with L-glutamate.</text>
</comment>